<comment type="caution">
    <text evidence="3">The sequence shown here is derived from an EMBL/GenBank/DDBJ whole genome shotgun (WGS) entry which is preliminary data.</text>
</comment>
<feature type="compositionally biased region" description="Polar residues" evidence="1">
    <location>
        <begin position="18"/>
        <end position="29"/>
    </location>
</feature>
<keyword evidence="4" id="KW-1185">Reference proteome</keyword>
<evidence type="ECO:0000313" key="3">
    <source>
        <dbReference type="EMBL" id="GBO06201.1"/>
    </source>
</evidence>
<protein>
    <submittedName>
        <fullName evidence="3">Uncharacterized protein</fullName>
    </submittedName>
</protein>
<dbReference type="AlphaFoldDB" id="A0A4Y2U2B8"/>
<dbReference type="EMBL" id="BGPR01032615">
    <property type="protein sequence ID" value="GBO06201.1"/>
    <property type="molecule type" value="Genomic_DNA"/>
</dbReference>
<sequence length="113" mass="12146">MKLIHVCGNLRLPEPQNDESSTAGVNKATSLGAGHRGQHDPGRVCGYSGRAQVPPKALRHPGEIPSHPHGADSTGEPAQPTHGSRGILGPKKDFLTTFDLRQLCLRFRKPDVL</sequence>
<feature type="region of interest" description="Disordered" evidence="1">
    <location>
        <begin position="9"/>
        <end position="90"/>
    </location>
</feature>
<organism evidence="3 4">
    <name type="scientific">Araneus ventricosus</name>
    <name type="common">Orbweaver spider</name>
    <name type="synonym">Epeira ventricosa</name>
    <dbReference type="NCBI Taxonomy" id="182803"/>
    <lineage>
        <taxon>Eukaryota</taxon>
        <taxon>Metazoa</taxon>
        <taxon>Ecdysozoa</taxon>
        <taxon>Arthropoda</taxon>
        <taxon>Chelicerata</taxon>
        <taxon>Arachnida</taxon>
        <taxon>Araneae</taxon>
        <taxon>Araneomorphae</taxon>
        <taxon>Entelegynae</taxon>
        <taxon>Araneoidea</taxon>
        <taxon>Araneidae</taxon>
        <taxon>Araneus</taxon>
    </lineage>
</organism>
<evidence type="ECO:0000313" key="4">
    <source>
        <dbReference type="Proteomes" id="UP000499080"/>
    </source>
</evidence>
<proteinExistence type="predicted"/>
<evidence type="ECO:0000313" key="2">
    <source>
        <dbReference type="EMBL" id="GBO06200.1"/>
    </source>
</evidence>
<reference evidence="3 4" key="1">
    <citation type="journal article" date="2019" name="Sci. Rep.">
        <title>Orb-weaving spider Araneus ventricosus genome elucidates the spidroin gene catalogue.</title>
        <authorList>
            <person name="Kono N."/>
            <person name="Nakamura H."/>
            <person name="Ohtoshi R."/>
            <person name="Moran D.A.P."/>
            <person name="Shinohara A."/>
            <person name="Yoshida Y."/>
            <person name="Fujiwara M."/>
            <person name="Mori M."/>
            <person name="Tomita M."/>
            <person name="Arakawa K."/>
        </authorList>
    </citation>
    <scope>NUCLEOTIDE SEQUENCE [LARGE SCALE GENOMIC DNA]</scope>
</reference>
<dbReference type="EMBL" id="BGPR01032614">
    <property type="protein sequence ID" value="GBO06200.1"/>
    <property type="molecule type" value="Genomic_DNA"/>
</dbReference>
<accession>A0A4Y2U2B8</accession>
<evidence type="ECO:0000256" key="1">
    <source>
        <dbReference type="SAM" id="MobiDB-lite"/>
    </source>
</evidence>
<dbReference type="Proteomes" id="UP000499080">
    <property type="component" value="Unassembled WGS sequence"/>
</dbReference>
<name>A0A4Y2U2B8_ARAVE</name>
<gene>
    <name evidence="3" type="ORF">AVEN_14622_1</name>
    <name evidence="2" type="ORF">AVEN_258029_1</name>
</gene>